<dbReference type="RefSeq" id="WP_289455902.1">
    <property type="nucleotide sequence ID" value="NZ_JAUCGQ010000002.1"/>
</dbReference>
<evidence type="ECO:0008006" key="4">
    <source>
        <dbReference type="Google" id="ProtNLM"/>
    </source>
</evidence>
<proteinExistence type="predicted"/>
<keyword evidence="3" id="KW-1185">Reference proteome</keyword>
<comment type="caution">
    <text evidence="2">The sequence shown here is derived from an EMBL/GenBank/DDBJ whole genome shotgun (WGS) entry which is preliminary data.</text>
</comment>
<evidence type="ECO:0000256" key="1">
    <source>
        <dbReference type="SAM" id="MobiDB-lite"/>
    </source>
</evidence>
<feature type="compositionally biased region" description="Basic and acidic residues" evidence="1">
    <location>
        <begin position="281"/>
        <end position="295"/>
    </location>
</feature>
<dbReference type="EMBL" id="JAUCGQ010000002">
    <property type="protein sequence ID" value="MDM7855871.1"/>
    <property type="molecule type" value="Genomic_DNA"/>
</dbReference>
<protein>
    <recommendedName>
        <fullName evidence="4">Type IV secretion protein Rhs</fullName>
    </recommendedName>
</protein>
<reference evidence="2 3" key="1">
    <citation type="submission" date="2023-06" db="EMBL/GenBank/DDBJ databases">
        <title>Cellulomonas sp. MW4 Whole genome sequence.</title>
        <authorList>
            <person name="Park S."/>
        </authorList>
    </citation>
    <scope>NUCLEOTIDE SEQUENCE [LARGE SCALE GENOMIC DNA]</scope>
    <source>
        <strain evidence="2 3">MW4</strain>
    </source>
</reference>
<accession>A0ABT7SI83</accession>
<organism evidence="2 3">
    <name type="scientific">Cellulomonas alba</name>
    <dbReference type="NCBI Taxonomy" id="3053467"/>
    <lineage>
        <taxon>Bacteria</taxon>
        <taxon>Bacillati</taxon>
        <taxon>Actinomycetota</taxon>
        <taxon>Actinomycetes</taxon>
        <taxon>Micrococcales</taxon>
        <taxon>Cellulomonadaceae</taxon>
        <taxon>Cellulomonas</taxon>
    </lineage>
</organism>
<dbReference type="Proteomes" id="UP001529338">
    <property type="component" value="Unassembled WGS sequence"/>
</dbReference>
<evidence type="ECO:0000313" key="2">
    <source>
        <dbReference type="EMBL" id="MDM7855871.1"/>
    </source>
</evidence>
<sequence>MSFDLMGAVGGALGGLTGQDGPDVTPGAVGAWALLVYADQAGDLSGQPLLSIGSDTYDGTISASLPAGLDGGSYEVVVEGMTDDDYAKLRSGGDLAARLHLWWKDSPSGVLGDLASFTGFTDPLGVVAPQPPEHSLVAELRVDRISRRAGERRYEAVLTLVERVLARTRTARVQGACYDDLGSVLDALARAAGITVTQHQVSDVTPQGNDPSWASVAPGTVLQALRGQGQHGDGTLGQVRDGLRAYGPSVALVRDGALHVGRWDDPALPHRTLDETGGLVKIERGTPRARDEKAGDPPAGAPASREAVTLTALGRPDIKPGDTVTVGLPPADFPATTDRSSIGAALLTTLTGVVTDALGADDEVLTRSCLVVDVAHRLSRRSGFVTTIHAVVLASDDDHGWDAVQTSTPPAPAHDAAPTDRGTGSTDAAQATARRIHDAVAAALPRTPHKVAQIRTHPGTDEGSQDAANTSTVWYADAAGDGLPAAAQRVAITQDRHGELREVPYLSPFAWGHYGLALPRYPGTRVLLATVEGEQDQVDVGALWDRTTGGPPALAGDWWLVLPIDPANPSDIGGGDGTATDGAAVHDLTDQHGHRLIETPQFVVRVTDQATQGGTRPDPDDSVDTGSITIENKSGGNTAQVVLKSDGSITVKGTSITLDTDGQGDLTLKGSSITLDTGGSGDVSIKASNVKVQVSGTMDVS</sequence>
<name>A0ABT7SI83_9CELL</name>
<evidence type="ECO:0000313" key="3">
    <source>
        <dbReference type="Proteomes" id="UP001529338"/>
    </source>
</evidence>
<feature type="region of interest" description="Disordered" evidence="1">
    <location>
        <begin position="401"/>
        <end position="432"/>
    </location>
</feature>
<feature type="region of interest" description="Disordered" evidence="1">
    <location>
        <begin position="269"/>
        <end position="305"/>
    </location>
</feature>
<gene>
    <name evidence="2" type="ORF">QRT04_13100</name>
</gene>